<dbReference type="GO" id="GO:0005789">
    <property type="term" value="C:endoplasmic reticulum membrane"/>
    <property type="evidence" value="ECO:0007669"/>
    <property type="project" value="UniProtKB-SubCell"/>
</dbReference>
<evidence type="ECO:0000256" key="5">
    <source>
        <dbReference type="ARBA" id="ARBA00022692"/>
    </source>
</evidence>
<comment type="similarity">
    <text evidence="3">Belongs to the YIF1 family.</text>
</comment>
<dbReference type="PANTHER" id="PTHR14083:SF0">
    <property type="entry name" value="YIP1D-INTERACTING FACTOR 1, ISOFORM C"/>
    <property type="match status" value="1"/>
</dbReference>
<keyword evidence="4" id="KW-0813">Transport</keyword>
<feature type="transmembrane region" description="Helical" evidence="12">
    <location>
        <begin position="243"/>
        <end position="261"/>
    </location>
</feature>
<evidence type="ECO:0000313" key="13">
    <source>
        <dbReference type="EMBL" id="KAK9840708.1"/>
    </source>
</evidence>
<keyword evidence="14" id="KW-1185">Reference proteome</keyword>
<dbReference type="GO" id="GO:0015031">
    <property type="term" value="P:protein transport"/>
    <property type="evidence" value="ECO:0007669"/>
    <property type="project" value="UniProtKB-KW"/>
</dbReference>
<evidence type="ECO:0000256" key="9">
    <source>
        <dbReference type="ARBA" id="ARBA00023034"/>
    </source>
</evidence>
<evidence type="ECO:0000256" key="10">
    <source>
        <dbReference type="ARBA" id="ARBA00023136"/>
    </source>
</evidence>
<keyword evidence="8 12" id="KW-1133">Transmembrane helix</keyword>
<feature type="transmembrane region" description="Helical" evidence="12">
    <location>
        <begin position="186"/>
        <end position="207"/>
    </location>
</feature>
<feature type="transmembrane region" description="Helical" evidence="12">
    <location>
        <begin position="281"/>
        <end position="302"/>
    </location>
</feature>
<proteinExistence type="inferred from homology"/>
<dbReference type="Pfam" id="PF03878">
    <property type="entry name" value="YIF1"/>
    <property type="match status" value="1"/>
</dbReference>
<evidence type="ECO:0000256" key="7">
    <source>
        <dbReference type="ARBA" id="ARBA00022927"/>
    </source>
</evidence>
<evidence type="ECO:0000256" key="4">
    <source>
        <dbReference type="ARBA" id="ARBA00022448"/>
    </source>
</evidence>
<keyword evidence="9" id="KW-0333">Golgi apparatus</keyword>
<comment type="subcellular location">
    <subcellularLocation>
        <location evidence="1">Endoplasmic reticulum membrane</location>
        <topology evidence="1">Multi-pass membrane protein</topology>
    </subcellularLocation>
    <subcellularLocation>
        <location evidence="2">Golgi apparatus membrane</location>
        <topology evidence="2">Multi-pass membrane protein</topology>
    </subcellularLocation>
</comment>
<feature type="region of interest" description="Disordered" evidence="11">
    <location>
        <begin position="36"/>
        <end position="57"/>
    </location>
</feature>
<gene>
    <name evidence="13" type="ORF">WJX84_009926</name>
</gene>
<name>A0AAW1S566_9CHLO</name>
<evidence type="ECO:0000256" key="11">
    <source>
        <dbReference type="SAM" id="MobiDB-lite"/>
    </source>
</evidence>
<sequence>MAYQQPYGQSFYAQQPSYGQQASSSQGPAVPYPPAFQQPNVYVPQPQSQGGANNPAGFMGAADPFMTGIAGNVLQQSSETYFRRGQAFVQSRMGFLSTGALHYYFNISSDYVRNKLLMLMAPFLRRFDYNRKPEQISGGHKYMPPRQDVNAPDMYIPLMALCTYCILGSVIRIGSGRFTPDSMYGLASSGIGAWILQLVIFKVLLFLLSIPGGIPTLEVACYSGYAFVPVCFSMVASMLAGRYVYWAVWAYGALCMAIFSVRTMKRILYQEAHQFGAEASLYNYLLLGLGLFQFPLTAWLAVTR</sequence>
<evidence type="ECO:0000256" key="3">
    <source>
        <dbReference type="ARBA" id="ARBA00009727"/>
    </source>
</evidence>
<organism evidence="13 14">
    <name type="scientific">Apatococcus fuscideae</name>
    <dbReference type="NCBI Taxonomy" id="2026836"/>
    <lineage>
        <taxon>Eukaryota</taxon>
        <taxon>Viridiplantae</taxon>
        <taxon>Chlorophyta</taxon>
        <taxon>core chlorophytes</taxon>
        <taxon>Trebouxiophyceae</taxon>
        <taxon>Chlorellales</taxon>
        <taxon>Chlorellaceae</taxon>
        <taxon>Apatococcus</taxon>
    </lineage>
</organism>
<dbReference type="GO" id="GO:0000139">
    <property type="term" value="C:Golgi membrane"/>
    <property type="evidence" value="ECO:0007669"/>
    <property type="project" value="UniProtKB-SubCell"/>
</dbReference>
<protein>
    <submittedName>
        <fullName evidence="13">Uncharacterized protein</fullName>
    </submittedName>
</protein>
<dbReference type="AlphaFoldDB" id="A0AAW1S566"/>
<keyword evidence="7" id="KW-0653">Protein transport</keyword>
<feature type="compositionally biased region" description="Polar residues" evidence="11">
    <location>
        <begin position="37"/>
        <end position="52"/>
    </location>
</feature>
<feature type="transmembrane region" description="Helical" evidence="12">
    <location>
        <begin position="155"/>
        <end position="174"/>
    </location>
</feature>
<dbReference type="PANTHER" id="PTHR14083">
    <property type="entry name" value="YIP1 INTERACTING FACTOR HOMOLOG YIF1 PROTEIN"/>
    <property type="match status" value="1"/>
</dbReference>
<evidence type="ECO:0000256" key="1">
    <source>
        <dbReference type="ARBA" id="ARBA00004477"/>
    </source>
</evidence>
<keyword evidence="5 12" id="KW-0812">Transmembrane</keyword>
<dbReference type="GO" id="GO:0006888">
    <property type="term" value="P:endoplasmic reticulum to Golgi vesicle-mediated transport"/>
    <property type="evidence" value="ECO:0007669"/>
    <property type="project" value="InterPro"/>
</dbReference>
<comment type="caution">
    <text evidence="13">The sequence shown here is derived from an EMBL/GenBank/DDBJ whole genome shotgun (WGS) entry which is preliminary data.</text>
</comment>
<keyword evidence="10 12" id="KW-0472">Membrane</keyword>
<dbReference type="GO" id="GO:0030134">
    <property type="term" value="C:COPII-coated ER to Golgi transport vesicle"/>
    <property type="evidence" value="ECO:0007669"/>
    <property type="project" value="TreeGrafter"/>
</dbReference>
<evidence type="ECO:0000256" key="12">
    <source>
        <dbReference type="SAM" id="Phobius"/>
    </source>
</evidence>
<evidence type="ECO:0000256" key="2">
    <source>
        <dbReference type="ARBA" id="ARBA00004653"/>
    </source>
</evidence>
<evidence type="ECO:0000313" key="14">
    <source>
        <dbReference type="Proteomes" id="UP001485043"/>
    </source>
</evidence>
<dbReference type="GO" id="GO:0005793">
    <property type="term" value="C:endoplasmic reticulum-Golgi intermediate compartment"/>
    <property type="evidence" value="ECO:0007669"/>
    <property type="project" value="TreeGrafter"/>
</dbReference>
<evidence type="ECO:0000256" key="8">
    <source>
        <dbReference type="ARBA" id="ARBA00022989"/>
    </source>
</evidence>
<dbReference type="Proteomes" id="UP001485043">
    <property type="component" value="Unassembled WGS sequence"/>
</dbReference>
<evidence type="ECO:0000256" key="6">
    <source>
        <dbReference type="ARBA" id="ARBA00022824"/>
    </source>
</evidence>
<dbReference type="InterPro" id="IPR005578">
    <property type="entry name" value="Yif1_fam"/>
</dbReference>
<feature type="transmembrane region" description="Helical" evidence="12">
    <location>
        <begin position="219"/>
        <end position="237"/>
    </location>
</feature>
<dbReference type="EMBL" id="JALJOV010001801">
    <property type="protein sequence ID" value="KAK9840708.1"/>
    <property type="molecule type" value="Genomic_DNA"/>
</dbReference>
<reference evidence="13 14" key="1">
    <citation type="journal article" date="2024" name="Nat. Commun.">
        <title>Phylogenomics reveals the evolutionary origins of lichenization in chlorophyte algae.</title>
        <authorList>
            <person name="Puginier C."/>
            <person name="Libourel C."/>
            <person name="Otte J."/>
            <person name="Skaloud P."/>
            <person name="Haon M."/>
            <person name="Grisel S."/>
            <person name="Petersen M."/>
            <person name="Berrin J.G."/>
            <person name="Delaux P.M."/>
            <person name="Dal Grande F."/>
            <person name="Keller J."/>
        </authorList>
    </citation>
    <scope>NUCLEOTIDE SEQUENCE [LARGE SCALE GENOMIC DNA]</scope>
    <source>
        <strain evidence="13 14">SAG 2523</strain>
    </source>
</reference>
<keyword evidence="6" id="KW-0256">Endoplasmic reticulum</keyword>
<accession>A0AAW1S566</accession>